<dbReference type="PANTHER" id="PTHR23072:SF0">
    <property type="entry name" value="GPI ETHANOLAMINE PHOSPHATE TRANSFERASE 2"/>
    <property type="match status" value="1"/>
</dbReference>
<keyword evidence="3" id="KW-1185">Reference proteome</keyword>
<dbReference type="SUPFAM" id="SSF53649">
    <property type="entry name" value="Alkaline phosphatase-like"/>
    <property type="match status" value="1"/>
</dbReference>
<gene>
    <name evidence="2" type="ORF">KC01_LOCUS39278</name>
</gene>
<evidence type="ECO:0000313" key="2">
    <source>
        <dbReference type="EMBL" id="CAL1613010.1"/>
    </source>
</evidence>
<reference evidence="2 3" key="1">
    <citation type="submission" date="2024-04" db="EMBL/GenBank/DDBJ databases">
        <authorList>
            <person name="Waldvogel A.-M."/>
            <person name="Schoenle A."/>
        </authorList>
    </citation>
    <scope>NUCLEOTIDE SEQUENCE [LARGE SCALE GENOMIC DNA]</scope>
</reference>
<feature type="region of interest" description="Disordered" evidence="1">
    <location>
        <begin position="32"/>
        <end position="59"/>
    </location>
</feature>
<evidence type="ECO:0008006" key="4">
    <source>
        <dbReference type="Google" id="ProtNLM"/>
    </source>
</evidence>
<dbReference type="GO" id="GO:0006506">
    <property type="term" value="P:GPI anchor biosynthetic process"/>
    <property type="evidence" value="ECO:0007669"/>
    <property type="project" value="InterPro"/>
</dbReference>
<evidence type="ECO:0000313" key="3">
    <source>
        <dbReference type="Proteomes" id="UP001497482"/>
    </source>
</evidence>
<name>A0AAV2MIM7_KNICA</name>
<proteinExistence type="predicted"/>
<dbReference type="Proteomes" id="UP001497482">
    <property type="component" value="Chromosome 8"/>
</dbReference>
<accession>A0AAV2MIM7</accession>
<dbReference type="PANTHER" id="PTHR23072">
    <property type="entry name" value="PHOSPHATIDYLINOSITOL GLYCAN-RELATED"/>
    <property type="match status" value="1"/>
</dbReference>
<dbReference type="Gene3D" id="3.40.720.10">
    <property type="entry name" value="Alkaline Phosphatase, subunit A"/>
    <property type="match status" value="1"/>
</dbReference>
<dbReference type="AlphaFoldDB" id="A0AAV2MIM7"/>
<dbReference type="EMBL" id="OZ035830">
    <property type="protein sequence ID" value="CAL1613010.1"/>
    <property type="molecule type" value="Genomic_DNA"/>
</dbReference>
<evidence type="ECO:0000256" key="1">
    <source>
        <dbReference type="SAM" id="MobiDB-lite"/>
    </source>
</evidence>
<dbReference type="InterPro" id="IPR017850">
    <property type="entry name" value="Alkaline_phosphatase_core_sf"/>
</dbReference>
<dbReference type="InterPro" id="IPR039527">
    <property type="entry name" value="PIGG/GPI7"/>
</dbReference>
<sequence>MKVRGSVFVSALLLCQVLSVGLFLRGFFPAAVKSSPRSSSSDRSAEPLAGGLLNSSSSPPHALFGRVVIMLVDALREDFLFGSHGHTHMPYTRHLVERGASHSYVAKARAPTVTMPRIKVDTLRHTH</sequence>
<dbReference type="GO" id="GO:0051267">
    <property type="term" value="F:CP2 mannose-ethanolamine phosphotransferase activity"/>
    <property type="evidence" value="ECO:0007669"/>
    <property type="project" value="TreeGrafter"/>
</dbReference>
<organism evidence="2 3">
    <name type="scientific">Knipowitschia caucasica</name>
    <name type="common">Caucasian dwarf goby</name>
    <name type="synonym">Pomatoschistus caucasicus</name>
    <dbReference type="NCBI Taxonomy" id="637954"/>
    <lineage>
        <taxon>Eukaryota</taxon>
        <taxon>Metazoa</taxon>
        <taxon>Chordata</taxon>
        <taxon>Craniata</taxon>
        <taxon>Vertebrata</taxon>
        <taxon>Euteleostomi</taxon>
        <taxon>Actinopterygii</taxon>
        <taxon>Neopterygii</taxon>
        <taxon>Teleostei</taxon>
        <taxon>Neoteleostei</taxon>
        <taxon>Acanthomorphata</taxon>
        <taxon>Gobiaria</taxon>
        <taxon>Gobiiformes</taxon>
        <taxon>Gobioidei</taxon>
        <taxon>Gobiidae</taxon>
        <taxon>Gobiinae</taxon>
        <taxon>Knipowitschia</taxon>
    </lineage>
</organism>
<dbReference type="GO" id="GO:0005789">
    <property type="term" value="C:endoplasmic reticulum membrane"/>
    <property type="evidence" value="ECO:0007669"/>
    <property type="project" value="TreeGrafter"/>
</dbReference>
<protein>
    <recommendedName>
        <fullName evidence="4">GPI ethanolamine phosphate transferase 1</fullName>
    </recommendedName>
</protein>